<name>A0ABS8X0C5_DATST</name>
<accession>A0ABS8X0C5</accession>
<proteinExistence type="predicted"/>
<protein>
    <submittedName>
        <fullName evidence="1">Uncharacterized protein</fullName>
    </submittedName>
</protein>
<sequence>RSFDIFENGGLNPIPAATNVAMQEGNAQQQEQQDFNAHIPQSAAATQKCRSTTRGECARSRKELRDDWRPFDGSTFDFVSNFPQVFMFNIKLTPI</sequence>
<evidence type="ECO:0000313" key="1">
    <source>
        <dbReference type="EMBL" id="MCE3217012.1"/>
    </source>
</evidence>
<dbReference type="Proteomes" id="UP000823775">
    <property type="component" value="Unassembled WGS sequence"/>
</dbReference>
<gene>
    <name evidence="1" type="ORF">HAX54_010024</name>
</gene>
<dbReference type="EMBL" id="JACEIK010015468">
    <property type="protein sequence ID" value="MCE3217012.1"/>
    <property type="molecule type" value="Genomic_DNA"/>
</dbReference>
<reference evidence="1 2" key="1">
    <citation type="journal article" date="2021" name="BMC Genomics">
        <title>Datura genome reveals duplications of psychoactive alkaloid biosynthetic genes and high mutation rate following tissue culture.</title>
        <authorList>
            <person name="Rajewski A."/>
            <person name="Carter-House D."/>
            <person name="Stajich J."/>
            <person name="Litt A."/>
        </authorList>
    </citation>
    <scope>NUCLEOTIDE SEQUENCE [LARGE SCALE GENOMIC DNA]</scope>
    <source>
        <strain evidence="1">AR-01</strain>
    </source>
</reference>
<organism evidence="1 2">
    <name type="scientific">Datura stramonium</name>
    <name type="common">Jimsonweed</name>
    <name type="synonym">Common thornapple</name>
    <dbReference type="NCBI Taxonomy" id="4076"/>
    <lineage>
        <taxon>Eukaryota</taxon>
        <taxon>Viridiplantae</taxon>
        <taxon>Streptophyta</taxon>
        <taxon>Embryophyta</taxon>
        <taxon>Tracheophyta</taxon>
        <taxon>Spermatophyta</taxon>
        <taxon>Magnoliopsida</taxon>
        <taxon>eudicotyledons</taxon>
        <taxon>Gunneridae</taxon>
        <taxon>Pentapetalae</taxon>
        <taxon>asterids</taxon>
        <taxon>lamiids</taxon>
        <taxon>Solanales</taxon>
        <taxon>Solanaceae</taxon>
        <taxon>Solanoideae</taxon>
        <taxon>Datureae</taxon>
        <taxon>Datura</taxon>
    </lineage>
</organism>
<evidence type="ECO:0000313" key="2">
    <source>
        <dbReference type="Proteomes" id="UP000823775"/>
    </source>
</evidence>
<comment type="caution">
    <text evidence="1">The sequence shown here is derived from an EMBL/GenBank/DDBJ whole genome shotgun (WGS) entry which is preliminary data.</text>
</comment>
<feature type="non-terminal residue" evidence="1">
    <location>
        <position position="1"/>
    </location>
</feature>
<keyword evidence="2" id="KW-1185">Reference proteome</keyword>